<evidence type="ECO:0000256" key="2">
    <source>
        <dbReference type="PROSITE-ProRule" id="PRU00708"/>
    </source>
</evidence>
<accession>A0A1S3CB12</accession>
<dbReference type="Pfam" id="PF20431">
    <property type="entry name" value="E_motif"/>
    <property type="match status" value="1"/>
</dbReference>
<dbReference type="NCBIfam" id="TIGR00756">
    <property type="entry name" value="PPR"/>
    <property type="match status" value="7"/>
</dbReference>
<evidence type="ECO:0000256" key="1">
    <source>
        <dbReference type="ARBA" id="ARBA00022737"/>
    </source>
</evidence>
<sequence length="712" mass="79941">MSLSPSRCILKGLSIDKLETFIPKTWKKLPVSNSSEFMIGSIFSSLKDFASHGQLSKTFEAFSLIQLRTSYNDSFDLILQSISILLVSCTKCSSLPPGKQLHGHIISSGLVEDSFLVSKLVMFYSSLECLPEAHTLVETSNLFRPCSWNILMTSYVRNKLYEAAILAYKQMLSKGVRPDNFTFPSILKACGETQNLEFGLEVHKSINACSTNWSLFVHNALISMYGRCGEVDTARYLFDIMLERDGVSWNSMISCYSSRGMWREAFELFESMQSKSLEINVVTWNIIAGGCLRVGNFTRALNLLSQMRNFGIHLDDVAMIIGLGACSHIGAIRLGKEIHGFTIRHYHHMLSTVQNALVTMYARCKDIRHAYMLFRLNDDKSIITWNSMLSGLTHLDRVEDALCLFRELLLFGVEPNYVTFASILPLCARVANLQHGREFHCYITKRHDFRDHLLLWNALVDMYARSGKVSEAKRVFDSLSKKDEVTYTSLIAGYGMQGEGGKALRLFEEMKRFQIKPDHITMVAVLSACSHSGLLNQGELLFAEMQSVHGLSPRLEHYSCMADLFGRVGLLNKAKEIITRMPYRPTSAIWATLIGACCIHGNTDIGEWAAEKLLEMQPEHSGYYVLIANMYAAAGSWSKLAEIRTRMRDSGVAKVPGCSWVDVGSEFVSFSVGDTSSPQALESKLLLDSLYDVIKHDSLITTDNYDTGDNIF</sequence>
<proteinExistence type="predicted"/>
<dbReference type="PROSITE" id="PS51375">
    <property type="entry name" value="PPR"/>
    <property type="match status" value="7"/>
</dbReference>
<dbReference type="SUPFAM" id="SSF48452">
    <property type="entry name" value="TPR-like"/>
    <property type="match status" value="1"/>
</dbReference>
<dbReference type="PANTHER" id="PTHR47926:SF375">
    <property type="entry name" value="PENTATRICOPEPTIDE REPEAT-CONTAINING PROTEIN"/>
    <property type="match status" value="1"/>
</dbReference>
<feature type="repeat" description="PPR" evidence="2">
    <location>
        <begin position="452"/>
        <end position="482"/>
    </location>
</feature>
<dbReference type="KEGG" id="cmo:103498667"/>
<evidence type="ECO:0000313" key="4">
    <source>
        <dbReference type="Proteomes" id="UP001652600"/>
    </source>
</evidence>
<evidence type="ECO:0000313" key="3">
    <source>
        <dbReference type="EnsemblPlants" id="MELO3C022168.2.1"/>
    </source>
</evidence>
<gene>
    <name evidence="5 6" type="primary">LOC103498667</name>
    <name evidence="3" type="synonym">103498667</name>
</gene>
<dbReference type="RefSeq" id="XP_008459582.1">
    <property type="nucleotide sequence ID" value="XM_008461360.2"/>
</dbReference>
<keyword evidence="1" id="KW-0677">Repeat</keyword>
<reference evidence="3" key="1">
    <citation type="submission" date="2023-03" db="UniProtKB">
        <authorList>
            <consortium name="EnsemblPlants"/>
        </authorList>
    </citation>
    <scope>IDENTIFICATION</scope>
</reference>
<dbReference type="InterPro" id="IPR011990">
    <property type="entry name" value="TPR-like_helical_dom_sf"/>
</dbReference>
<dbReference type="GO" id="GO:0003723">
    <property type="term" value="F:RNA binding"/>
    <property type="evidence" value="ECO:0007669"/>
    <property type="project" value="InterPro"/>
</dbReference>
<feature type="repeat" description="PPR" evidence="2">
    <location>
        <begin position="245"/>
        <end position="279"/>
    </location>
</feature>
<dbReference type="Pfam" id="PF01535">
    <property type="entry name" value="PPR"/>
    <property type="match status" value="3"/>
</dbReference>
<organism evidence="4 5">
    <name type="scientific">Cucumis melo</name>
    <name type="common">Muskmelon</name>
    <dbReference type="NCBI Taxonomy" id="3656"/>
    <lineage>
        <taxon>Eukaryota</taxon>
        <taxon>Viridiplantae</taxon>
        <taxon>Streptophyta</taxon>
        <taxon>Embryophyta</taxon>
        <taxon>Tracheophyta</taxon>
        <taxon>Spermatophyta</taxon>
        <taxon>Magnoliopsida</taxon>
        <taxon>eudicotyledons</taxon>
        <taxon>Gunneridae</taxon>
        <taxon>Pentapetalae</taxon>
        <taxon>rosids</taxon>
        <taxon>fabids</taxon>
        <taxon>Cucurbitales</taxon>
        <taxon>Cucurbitaceae</taxon>
        <taxon>Benincaseae</taxon>
        <taxon>Cucumis</taxon>
    </lineage>
</organism>
<dbReference type="EnsemblPlants" id="MELO3C022168.2.1">
    <property type="protein sequence ID" value="MELO3C022168.2.1"/>
    <property type="gene ID" value="MELO3C022168.2"/>
</dbReference>
<dbReference type="SMR" id="A0A1S3CB12"/>
<dbReference type="InterPro" id="IPR046848">
    <property type="entry name" value="E_motif"/>
</dbReference>
<feature type="repeat" description="PPR" evidence="2">
    <location>
        <begin position="214"/>
        <end position="244"/>
    </location>
</feature>
<dbReference type="Proteomes" id="UP001652600">
    <property type="component" value="Chromosome 9"/>
</dbReference>
<dbReference type="InterPro" id="IPR002885">
    <property type="entry name" value="PPR_rpt"/>
</dbReference>
<dbReference type="Gene3D" id="1.25.40.10">
    <property type="entry name" value="Tetratricopeptide repeat domain"/>
    <property type="match status" value="3"/>
</dbReference>
<dbReference type="AlphaFoldDB" id="A0A1S3CB12"/>
<name>A0A1S3CB12_CUCME</name>
<protein>
    <submittedName>
        <fullName evidence="5 6">Pentatricopeptide repeat-containing protein At1g71490</fullName>
    </submittedName>
</protein>
<dbReference type="GO" id="GO:0009451">
    <property type="term" value="P:RNA modification"/>
    <property type="evidence" value="ECO:0007669"/>
    <property type="project" value="InterPro"/>
</dbReference>
<dbReference type="PANTHER" id="PTHR47926">
    <property type="entry name" value="PENTATRICOPEPTIDE REPEAT-CONTAINING PROTEIN"/>
    <property type="match status" value="1"/>
</dbReference>
<dbReference type="eggNOG" id="KOG4197">
    <property type="taxonomic scope" value="Eukaryota"/>
</dbReference>
<feature type="repeat" description="PPR" evidence="2">
    <location>
        <begin position="144"/>
        <end position="178"/>
    </location>
</feature>
<keyword evidence="4" id="KW-1185">Reference proteome</keyword>
<dbReference type="FunFam" id="1.25.40.10:FF:000627">
    <property type="entry name" value="Pentatricopeptide repeat-containing protein"/>
    <property type="match status" value="1"/>
</dbReference>
<feature type="repeat" description="PPR" evidence="2">
    <location>
        <begin position="483"/>
        <end position="517"/>
    </location>
</feature>
<dbReference type="Pfam" id="PF13041">
    <property type="entry name" value="PPR_2"/>
    <property type="match status" value="4"/>
</dbReference>
<dbReference type="OrthoDB" id="185373at2759"/>
<feature type="repeat" description="PPR" evidence="2">
    <location>
        <begin position="381"/>
        <end position="415"/>
    </location>
</feature>
<dbReference type="FunFam" id="1.25.40.10:FF:000637">
    <property type="entry name" value="Pentatricopeptide repeat-containing protein"/>
    <property type="match status" value="1"/>
</dbReference>
<dbReference type="GeneID" id="103498667"/>
<dbReference type="RefSeq" id="XP_008459581.1">
    <property type="nucleotide sequence ID" value="XM_008461359.2"/>
</dbReference>
<dbReference type="Gramene" id="MELO3C022168.2.1">
    <property type="protein sequence ID" value="MELO3C022168.2.1"/>
    <property type="gene ID" value="MELO3C022168.2"/>
</dbReference>
<evidence type="ECO:0000313" key="6">
    <source>
        <dbReference type="RefSeq" id="XP_008459582.1"/>
    </source>
</evidence>
<feature type="repeat" description="PPR" evidence="2">
    <location>
        <begin position="280"/>
        <end position="314"/>
    </location>
</feature>
<dbReference type="FunFam" id="1.25.40.10:FF:000393">
    <property type="entry name" value="Pentatricopeptide repeat-containing protein At1g20230"/>
    <property type="match status" value="1"/>
</dbReference>
<dbReference type="InterPro" id="IPR046960">
    <property type="entry name" value="PPR_At4g14850-like_plant"/>
</dbReference>
<evidence type="ECO:0000313" key="5">
    <source>
        <dbReference type="RefSeq" id="XP_008459581.1"/>
    </source>
</evidence>
<reference evidence="5 6" key="2">
    <citation type="submission" date="2025-04" db="UniProtKB">
        <authorList>
            <consortium name="RefSeq"/>
        </authorList>
    </citation>
    <scope>IDENTIFICATION</scope>
</reference>